<reference evidence="1 2" key="1">
    <citation type="submission" date="2024-09" db="EMBL/GenBank/DDBJ databases">
        <title>Chromosome-scale assembly of Riccia fluitans.</title>
        <authorList>
            <person name="Paukszto L."/>
            <person name="Sawicki J."/>
            <person name="Karawczyk K."/>
            <person name="Piernik-Szablinska J."/>
            <person name="Szczecinska M."/>
            <person name="Mazdziarz M."/>
        </authorList>
    </citation>
    <scope>NUCLEOTIDE SEQUENCE [LARGE SCALE GENOMIC DNA]</scope>
    <source>
        <strain evidence="1">Rf_01</strain>
        <tissue evidence="1">Aerial parts of the thallus</tissue>
    </source>
</reference>
<gene>
    <name evidence="1" type="ORF">R1flu_027649</name>
</gene>
<name>A0ABD1XM92_9MARC</name>
<comment type="caution">
    <text evidence="1">The sequence shown here is derived from an EMBL/GenBank/DDBJ whole genome shotgun (WGS) entry which is preliminary data.</text>
</comment>
<evidence type="ECO:0000313" key="2">
    <source>
        <dbReference type="Proteomes" id="UP001605036"/>
    </source>
</evidence>
<dbReference type="EMBL" id="JBHFFA010000008">
    <property type="protein sequence ID" value="KAL2609076.1"/>
    <property type="molecule type" value="Genomic_DNA"/>
</dbReference>
<evidence type="ECO:0000313" key="1">
    <source>
        <dbReference type="EMBL" id="KAL2609076.1"/>
    </source>
</evidence>
<organism evidence="1 2">
    <name type="scientific">Riccia fluitans</name>
    <dbReference type="NCBI Taxonomy" id="41844"/>
    <lineage>
        <taxon>Eukaryota</taxon>
        <taxon>Viridiplantae</taxon>
        <taxon>Streptophyta</taxon>
        <taxon>Embryophyta</taxon>
        <taxon>Marchantiophyta</taxon>
        <taxon>Marchantiopsida</taxon>
        <taxon>Marchantiidae</taxon>
        <taxon>Marchantiales</taxon>
        <taxon>Ricciaceae</taxon>
        <taxon>Riccia</taxon>
    </lineage>
</organism>
<keyword evidence="2" id="KW-1185">Reference proteome</keyword>
<dbReference type="InterPro" id="IPR021109">
    <property type="entry name" value="Peptidase_aspartic_dom_sf"/>
</dbReference>
<dbReference type="AlphaFoldDB" id="A0ABD1XM92"/>
<accession>A0ABD1XM92</accession>
<proteinExistence type="predicted"/>
<sequence length="289" mass="31992">MLTPVVEYQLFGIPEDEEESVGDTPKVKVNIPRQIWDQQATADGPEVLGKPIGTTLQLKPILDQASSAGQMNNPEKKKELAAKLAGELVSLHRLIPDTSIFGTGWDEPGSSNTLAQKSLGDSPANMRVIRACYVPPMIPIRIGDVTFPKVLVDTGFGVNVMSNKIHVKLGYHRMAPPTTKLAMADNTLVWPIGVLTSILMVQLVDWAFTGGFTDEDEDQFLDDQPWVIPVVKINLVPLMDKEKQNELKKYLKSIKRKMKLGAPPQIPTYLKMAMNFREDRFGVLGTSGR</sequence>
<protein>
    <submittedName>
        <fullName evidence="1">Uncharacterized protein</fullName>
    </submittedName>
</protein>
<dbReference type="Proteomes" id="UP001605036">
    <property type="component" value="Unassembled WGS sequence"/>
</dbReference>
<dbReference type="Gene3D" id="2.40.70.10">
    <property type="entry name" value="Acid Proteases"/>
    <property type="match status" value="1"/>
</dbReference>